<protein>
    <submittedName>
        <fullName evidence="3">Hemolysin-type calcium-binding region</fullName>
    </submittedName>
</protein>
<dbReference type="PANTHER" id="PTHR38340">
    <property type="entry name" value="S-LAYER PROTEIN"/>
    <property type="match status" value="1"/>
</dbReference>
<dbReference type="InterPro" id="IPR001343">
    <property type="entry name" value="Hemolysn_Ca-bd"/>
</dbReference>
<sequence length="2495" mass="269311">MKNAHVPGKNLIVKSSLILDPSQLTPVEEALVLAQEYLGNFASEPDFGQKMAIAFGEGANVDSLRTAWSANDFSDFPEIEVRHAADINGANGAFAAATNKIYLSQEFITNHQGDVGAIARVLLEEFGHFVDSRINVNDTPGDEGQIFSELVWNKTITPEQLEIIRSEDDTSLITLDGQTIQIEQAVADQVLWSQRIGTSLGGNWKFGDLLGKPNENEKSFNTKDIFGSNLVKNDVLGVDTSFRQFFNLPIPGIDLGVVGANADLSLGIANSKDKSKPATLKAGLQINAGYNLGGVNWNIPMFADASLGINNSKLNFQLNRDQRGAFVDYISPYLFLNVAGVIQSNAAAYINGSFNAEYVDIIESLFSYKKKVNTKSIPFDAKINLSSNFKHDFIKFDTRKTTQVVDWITGKKTFQIGNSKPDPIKLGDLFTLGFGLPDFSKVDFKLLNSDANSLTYQVKDSFKLLDFTFDIDGFIGPKLPIPTTLKGGDKYDLFGKSFGYQYDLALFDVNLKTSLEVVYEIKLGIKGLQPQIQIEDVNGGWKDFNLSDLNQPVDSYGSLTNTESVKYFTGLDKNQNDKIDFLPVLKPNIFVDINSYIKPTLSLTTGKGQKEQDGIGLGTYDFDLIPFKKPDIFSGNLTTIPIPSINLPEFTLFKDEKIYNLKESAAKLGFNSDLLNLPSFSLDIASIANDLGVKIYEGTDGPDYYPGSDDRSTNRSELVYFKGGADAGQLSPGRDNIDGGDHPSDTRATDYYGAFGDGLARFSPLADDVFILDSDAYLQGDNTLSLFSKKTAQGNKFILQLSNDLSNPSNIENVTELSNVEAILFSDELQASTQGISLLFDTLDDFGNQAPFTFLGGLRPDIYATKLPTGNLTGTQGSDYLGVPIGFNRTAPYVLGGGNDYVNLLPNVKEGNTNISNGGVTWYNPYFGGVKTILPVGSQSLIYQDIIDLGGGSNTVSFSNAPGTYNAYISSVGSNYNYIKGDLSNSDHVLRIVDLGGSVNLNLTPYKYGGKIYGILSGGDNTISLSENIVQGFESYRINDLTFVLEKQALKDKFGVFDLTEVEIEVTGGQILYRSPNSALTLLDTLDSGTPLNHLTLASVDLAGEEVRKEIGSDKRYSLQSPIKQTYIIGNNTAVKSKESSSIDDGILVRGRLESQKDAFRKVVLKDDINSRTTLGHINTLGKFEDLFDEIVFEGRRLFDVPFLINLDVSNINKLDLSKIDFTGTDDFNSKFYRLFRNSYIHEVNYSDRADVVKNFTESELQNLGSAVPALTNPFQLSTFAQYAPLLTHLLGDGDDVITGFGEFYEFFYPGGGNNFIVNGINAFGQTAYQPGDDLYTGKSVAVSRANDTYTGPTGPIFGDVVVYTEGSRADYAIRRSQTYQNAIEVTKKDGTKDLLFGVSLIKFETEDVSLIPVSDSIAAPVETKRLDIFGNDLKSRLFFSHVIRPDGESFDVQLDNNWAIDRVDLTQQVIYQAGVAPASWSYDLPIGLTDFKLTKEFLLKQFSDADINLKGLYAFDDLTINDLTVTQGGQPVGFESFGDSWRVYSTDALTLESFPFEISYIINEPEGYSHYVRLSLNPSEVVNLEDLRTIFQAGVFDNEFNGNSKDDNILGSDIAEIIRGNGGLNIIYGGSGNDQLFGGDDSDFISGDAGSDVIDGGAGDDLIDGDGILNSESTPNSSAANDVINGGQGDDILLGGIGDDRLIPGKGDDLIDGGEGTDTGVASGKQENYKIRKRLDGSVVVIDRRTSDNNEGLELYRDTERFEFSDRTLTIDKVPSSEGSASINEDQTQVNVQTSQGNLQLKSMEGGKILSLDIPSLEDLIIDEVILAKSLAVLENYRNTQGEKFDVRSSVLEFSVKISDDSPKEVIELKLEQEQAANTFVKINPSTGETFEFNYNPETGLGAELIDSNANGLVDLVKIHVKDGGVGDVDGAVNGVIYDPGVLAQVNTVRSSVSQTLKDGIPNLILLGTDNINGTGNALDNQITGNSGDNVLYGGKGNDTLSGNGGQDTFVFRLGDGNDTITDFAGIGRGSNPSAKVITQLDTLQFIGRGLTARNLQLTQNGNNLEVSFENVVNTKVTLQNFKLENLDNLSATSSRPALGNILFDGQTSITDSFDVIDANSTQTSIFTKNTVTFLNDLNNNITGFDNSNDVINGQGGNDIINGLSGNDILRGGAGNDTLIGGAGNDILTGGTGNDTFVFHPDDGNDTITDFGGVGKGSNPSAAVISQLDTLQFTGSGLTARNLQLTQNGNNLEVSFENVANTKVTLQNFKLENLDNLSATSSRPALGNILFDGQTSITDSFDVIDANSTQTSIFTKNTVTFLNDLNNNITGFDNSNDVINGQGGNDIINGLSGNDILRGGAGNDTLIGGAGNDMLRGGAGADRFLYNTGTAFKGSAIGVDTITDFNSSEGDKIVLNKTTFSAIISAPGNGFSQKSDFQFTNKAGTSTAKIVYDPLSGHLFYNQNGSAAGFGSGGLFATLTGAPTLTASDFVLQA</sequence>
<dbReference type="OrthoDB" id="487854at2"/>
<keyword evidence="3" id="KW-0614">Plasmid</keyword>
<evidence type="ECO:0000256" key="2">
    <source>
        <dbReference type="ARBA" id="ARBA00022525"/>
    </source>
</evidence>
<organism evidence="3 4">
    <name type="scientific">Nostoc punctiforme (strain ATCC 29133 / PCC 73102)</name>
    <dbReference type="NCBI Taxonomy" id="63737"/>
    <lineage>
        <taxon>Bacteria</taxon>
        <taxon>Bacillati</taxon>
        <taxon>Cyanobacteriota</taxon>
        <taxon>Cyanophyceae</taxon>
        <taxon>Nostocales</taxon>
        <taxon>Nostocaceae</taxon>
        <taxon>Nostoc</taxon>
    </lineage>
</organism>
<evidence type="ECO:0000313" key="3">
    <source>
        <dbReference type="EMBL" id="ACC85421.1"/>
    </source>
</evidence>
<name>B2JBW7_NOSP7</name>
<dbReference type="EnsemblBacteria" id="ACC85421">
    <property type="protein sequence ID" value="ACC85421"/>
    <property type="gene ID" value="Npun_DR001"/>
</dbReference>
<dbReference type="RefSeq" id="WP_012413352.1">
    <property type="nucleotide sequence ID" value="NC_010633.1"/>
</dbReference>
<dbReference type="InterPro" id="IPR050557">
    <property type="entry name" value="RTX_toxin/Mannuronan_C5-epim"/>
</dbReference>
<dbReference type="PRINTS" id="PR00313">
    <property type="entry name" value="CABNDNGRPT"/>
</dbReference>
<evidence type="ECO:0000313" key="4">
    <source>
        <dbReference type="Proteomes" id="UP000001191"/>
    </source>
</evidence>
<dbReference type="PROSITE" id="PS00330">
    <property type="entry name" value="HEMOLYSIN_CALCIUM"/>
    <property type="match status" value="9"/>
</dbReference>
<geneLocation type="plasmid" evidence="3 4">
    <name>pNPUN04</name>
</geneLocation>
<keyword evidence="2" id="KW-0964">Secreted</keyword>
<dbReference type="PANTHER" id="PTHR38340:SF1">
    <property type="entry name" value="S-LAYER PROTEIN"/>
    <property type="match status" value="1"/>
</dbReference>
<comment type="subcellular location">
    <subcellularLocation>
        <location evidence="1">Secreted</location>
    </subcellularLocation>
</comment>
<proteinExistence type="predicted"/>
<dbReference type="Proteomes" id="UP000001191">
    <property type="component" value="Plasmid pNPUN04"/>
</dbReference>
<dbReference type="Pfam" id="PF00353">
    <property type="entry name" value="HemolysinCabind"/>
    <property type="match status" value="5"/>
</dbReference>
<reference evidence="4" key="1">
    <citation type="submission" date="2008-04" db="EMBL/GenBank/DDBJ databases">
        <title>Complete sequence of plasmid 4 of Nostoc punctiforme ATCC 29133.</title>
        <authorList>
            <consortium name="US DOE Joint Genome Institute"/>
            <person name="Copeland A."/>
            <person name="Lucas S."/>
            <person name="Lapidus A."/>
            <person name="Glavina del Rio T."/>
            <person name="Dalin E."/>
            <person name="Tice H."/>
            <person name="Pitluck S."/>
            <person name="Chain P."/>
            <person name="Malfatti S."/>
            <person name="Shin M."/>
            <person name="Vergez L."/>
            <person name="Schmutz J."/>
            <person name="Larimer F."/>
            <person name="Land M."/>
            <person name="Hauser L."/>
            <person name="Kyrpides N."/>
            <person name="Kim E."/>
            <person name="Meeks J.C."/>
            <person name="Elhai J."/>
            <person name="Campbell E.L."/>
            <person name="Thiel T."/>
            <person name="Longmire J."/>
            <person name="Potts M."/>
            <person name="Atlas R."/>
        </authorList>
    </citation>
    <scope>NUCLEOTIDE SEQUENCE [LARGE SCALE GENOMIC DNA]</scope>
    <source>
        <strain evidence="4">ATCC 29133 / PCC 73102</strain>
        <plasmid evidence="4">Plasmid pNPUN04</plasmid>
    </source>
</reference>
<dbReference type="GO" id="GO:0005576">
    <property type="term" value="C:extracellular region"/>
    <property type="evidence" value="ECO:0007669"/>
    <property type="project" value="UniProtKB-SubCell"/>
</dbReference>
<dbReference type="GO" id="GO:0005509">
    <property type="term" value="F:calcium ion binding"/>
    <property type="evidence" value="ECO:0007669"/>
    <property type="project" value="InterPro"/>
</dbReference>
<dbReference type="eggNOG" id="COG2931">
    <property type="taxonomic scope" value="Bacteria"/>
</dbReference>
<dbReference type="KEGG" id="npu:Npun_DR001"/>
<gene>
    <name evidence="3" type="ordered locus">Npun_DR001</name>
</gene>
<dbReference type="HOGENOM" id="CLU_228926_0_0_3"/>
<dbReference type="EMBL" id="CP001041">
    <property type="protein sequence ID" value="ACC85421.1"/>
    <property type="molecule type" value="Genomic_DNA"/>
</dbReference>
<dbReference type="Gene3D" id="2.150.10.10">
    <property type="entry name" value="Serralysin-like metalloprotease, C-terminal"/>
    <property type="match status" value="5"/>
</dbReference>
<dbReference type="InterPro" id="IPR011049">
    <property type="entry name" value="Serralysin-like_metalloprot_C"/>
</dbReference>
<dbReference type="SUPFAM" id="SSF51120">
    <property type="entry name" value="beta-Roll"/>
    <property type="match status" value="5"/>
</dbReference>
<accession>B2JBW7</accession>
<dbReference type="InterPro" id="IPR018511">
    <property type="entry name" value="Hemolysin-typ_Ca-bd_CS"/>
</dbReference>
<keyword evidence="4" id="KW-1185">Reference proteome</keyword>
<evidence type="ECO:0000256" key="1">
    <source>
        <dbReference type="ARBA" id="ARBA00004613"/>
    </source>
</evidence>